<reference evidence="1 2" key="1">
    <citation type="submission" date="2024-01" db="EMBL/GenBank/DDBJ databases">
        <authorList>
            <person name="Waweru B."/>
        </authorList>
    </citation>
    <scope>NUCLEOTIDE SEQUENCE [LARGE SCALE GENOMIC DNA]</scope>
</reference>
<evidence type="ECO:0000313" key="1">
    <source>
        <dbReference type="EMBL" id="CAK7337276.1"/>
    </source>
</evidence>
<gene>
    <name evidence="1" type="ORF">DCAF_LOCUS12303</name>
</gene>
<organism evidence="1 2">
    <name type="scientific">Dovyalis caffra</name>
    <dbReference type="NCBI Taxonomy" id="77055"/>
    <lineage>
        <taxon>Eukaryota</taxon>
        <taxon>Viridiplantae</taxon>
        <taxon>Streptophyta</taxon>
        <taxon>Embryophyta</taxon>
        <taxon>Tracheophyta</taxon>
        <taxon>Spermatophyta</taxon>
        <taxon>Magnoliopsida</taxon>
        <taxon>eudicotyledons</taxon>
        <taxon>Gunneridae</taxon>
        <taxon>Pentapetalae</taxon>
        <taxon>rosids</taxon>
        <taxon>fabids</taxon>
        <taxon>Malpighiales</taxon>
        <taxon>Salicaceae</taxon>
        <taxon>Flacourtieae</taxon>
        <taxon>Dovyalis</taxon>
    </lineage>
</organism>
<dbReference type="EMBL" id="CAWUPB010001010">
    <property type="protein sequence ID" value="CAK7337276.1"/>
    <property type="molecule type" value="Genomic_DNA"/>
</dbReference>
<dbReference type="Proteomes" id="UP001314170">
    <property type="component" value="Unassembled WGS sequence"/>
</dbReference>
<sequence>MGRDPIPLYDWPSESIFLLWGLGLQPLVRWILFSQAHQAYGSSRCSMGLVSGILDPPSLVDAWSNKVDRAIVTASHGVNDVALSERLNQIHMVLAQNESDDLVSGES</sequence>
<name>A0AAV1RKL1_9ROSI</name>
<dbReference type="AlphaFoldDB" id="A0AAV1RKL1"/>
<comment type="caution">
    <text evidence="1">The sequence shown here is derived from an EMBL/GenBank/DDBJ whole genome shotgun (WGS) entry which is preliminary data.</text>
</comment>
<protein>
    <submittedName>
        <fullName evidence="1">Uncharacterized protein</fullName>
    </submittedName>
</protein>
<evidence type="ECO:0000313" key="2">
    <source>
        <dbReference type="Proteomes" id="UP001314170"/>
    </source>
</evidence>
<proteinExistence type="predicted"/>
<keyword evidence="2" id="KW-1185">Reference proteome</keyword>
<accession>A0AAV1RKL1</accession>